<feature type="compositionally biased region" description="Pro residues" evidence="1">
    <location>
        <begin position="59"/>
        <end position="95"/>
    </location>
</feature>
<dbReference type="AlphaFoldDB" id="A0A7S3ALG1"/>
<name>A0A7S3ALG1_9EUKA</name>
<organism evidence="3">
    <name type="scientific">Haptolina ericina</name>
    <dbReference type="NCBI Taxonomy" id="156174"/>
    <lineage>
        <taxon>Eukaryota</taxon>
        <taxon>Haptista</taxon>
        <taxon>Haptophyta</taxon>
        <taxon>Prymnesiophyceae</taxon>
        <taxon>Prymnesiales</taxon>
        <taxon>Prymnesiaceae</taxon>
        <taxon>Haptolina</taxon>
    </lineage>
</organism>
<feature type="non-terminal residue" evidence="3">
    <location>
        <position position="1"/>
    </location>
</feature>
<evidence type="ECO:0000256" key="1">
    <source>
        <dbReference type="SAM" id="MobiDB-lite"/>
    </source>
</evidence>
<feature type="region of interest" description="Disordered" evidence="1">
    <location>
        <begin position="51"/>
        <end position="95"/>
    </location>
</feature>
<evidence type="ECO:0000313" key="3">
    <source>
        <dbReference type="EMBL" id="CAE0108547.1"/>
    </source>
</evidence>
<dbReference type="EMBL" id="HBHX01016441">
    <property type="protein sequence ID" value="CAE0108547.1"/>
    <property type="molecule type" value="Transcribed_RNA"/>
</dbReference>
<gene>
    <name evidence="3" type="ORF">HERI1096_LOCUS9207</name>
</gene>
<accession>A0A7S3ALG1</accession>
<proteinExistence type="predicted"/>
<sequence>VFLDMLVLLVVGLGSVLEIREGLNKPARIEFTSANGTKMCTLTLNSETGSLESDCPINAPQPYPSMPPPSPSSPSPGAPPPPPSPPSPPALPPPAPRAAPSYQYYKLSVASVISHHFPMTASVKFYVPGESYISGEIELPSGTPGAGKEIGDCCCDSGFWLQTSPGFATWKLSEAKSVTKVRFYSSFGGGARGAKVVLWGGASRSGTWTRIKDFDWTTNGCSEKIYDVCDSSKYTCG</sequence>
<feature type="signal peptide" evidence="2">
    <location>
        <begin position="1"/>
        <end position="18"/>
    </location>
</feature>
<evidence type="ECO:0008006" key="4">
    <source>
        <dbReference type="Google" id="ProtNLM"/>
    </source>
</evidence>
<evidence type="ECO:0000256" key="2">
    <source>
        <dbReference type="SAM" id="SignalP"/>
    </source>
</evidence>
<protein>
    <recommendedName>
        <fullName evidence="4">F5/8 type C domain-containing protein</fullName>
    </recommendedName>
</protein>
<feature type="chain" id="PRO_5031555433" description="F5/8 type C domain-containing protein" evidence="2">
    <location>
        <begin position="19"/>
        <end position="237"/>
    </location>
</feature>
<reference evidence="3" key="1">
    <citation type="submission" date="2021-01" db="EMBL/GenBank/DDBJ databases">
        <authorList>
            <person name="Corre E."/>
            <person name="Pelletier E."/>
            <person name="Niang G."/>
            <person name="Scheremetjew M."/>
            <person name="Finn R."/>
            <person name="Kale V."/>
            <person name="Holt S."/>
            <person name="Cochrane G."/>
            <person name="Meng A."/>
            <person name="Brown T."/>
            <person name="Cohen L."/>
        </authorList>
    </citation>
    <scope>NUCLEOTIDE SEQUENCE</scope>
    <source>
        <strain evidence="3">CCMP281</strain>
    </source>
</reference>
<keyword evidence="2" id="KW-0732">Signal</keyword>